<sequence length="298" mass="31801">MALELQLVVNGIVFGSIILLASIGLSLLYGIGDFANFAHGEFLTLGAFITFAGYVTFGLPIYVAGLMAFLFVGALGVLIDRILMTRHRDSTPIILLILTIGLALFLRAVIRLQWGDNQRTLGMPLERGTELLQGSVGWIDYGIRITSTDIAIVFLALVLATGTHLFLTRTRMGIAMRAMSDNKSLAKVAGIDTDTVMTVTWALSGALAGTGGMLLAMQTGVLFPRMGFNIVLVVFAAVILGGIGSPYGAMIGAYIIGIAQEVSVMIPGISAEYRYAFAFLIMIAVLLYKPQGLAGGRW</sequence>
<feature type="transmembrane region" description="Helical" evidence="9">
    <location>
        <begin position="7"/>
        <end position="31"/>
    </location>
</feature>
<dbReference type="PANTHER" id="PTHR11795">
    <property type="entry name" value="BRANCHED-CHAIN AMINO ACID TRANSPORT SYSTEM PERMEASE PROTEIN LIVH"/>
    <property type="match status" value="1"/>
</dbReference>
<evidence type="ECO:0000256" key="5">
    <source>
        <dbReference type="ARBA" id="ARBA00022970"/>
    </source>
</evidence>
<keyword evidence="5" id="KW-0029">Amino-acid transport</keyword>
<evidence type="ECO:0000313" key="10">
    <source>
        <dbReference type="EMBL" id="PHQ40601.1"/>
    </source>
</evidence>
<dbReference type="AlphaFoldDB" id="A0A2G1WNN8"/>
<dbReference type="CDD" id="cd06582">
    <property type="entry name" value="TM_PBP1_LivH_like"/>
    <property type="match status" value="1"/>
</dbReference>
<evidence type="ECO:0000256" key="4">
    <source>
        <dbReference type="ARBA" id="ARBA00022692"/>
    </source>
</evidence>
<reference evidence="10 11" key="1">
    <citation type="journal article" date="2014" name="Front. Microbiol.">
        <title>Population and genomic analysis of the genus Halorubrum.</title>
        <authorList>
            <person name="Fullmer M.S."/>
            <person name="Soucy S.M."/>
            <person name="Swithers K.S."/>
            <person name="Makkay A.M."/>
            <person name="Wheeler R."/>
            <person name="Ventosa A."/>
            <person name="Gogarten J.P."/>
            <person name="Papke R.T."/>
        </authorList>
    </citation>
    <scope>NUCLEOTIDE SEQUENCE [LARGE SCALE GENOMIC DNA]</scope>
    <source>
        <strain evidence="10 11">C49</strain>
    </source>
</reference>
<dbReference type="Pfam" id="PF02653">
    <property type="entry name" value="BPD_transp_2"/>
    <property type="match status" value="1"/>
</dbReference>
<keyword evidence="7 9" id="KW-0472">Membrane</keyword>
<feature type="transmembrane region" description="Helical" evidence="9">
    <location>
        <begin position="91"/>
        <end position="110"/>
    </location>
</feature>
<evidence type="ECO:0000256" key="1">
    <source>
        <dbReference type="ARBA" id="ARBA00004651"/>
    </source>
</evidence>
<comment type="caution">
    <text evidence="10">The sequence shown here is derived from an EMBL/GenBank/DDBJ whole genome shotgun (WGS) entry which is preliminary data.</text>
</comment>
<keyword evidence="3" id="KW-1003">Cell membrane</keyword>
<dbReference type="GO" id="GO:0005886">
    <property type="term" value="C:plasma membrane"/>
    <property type="evidence" value="ECO:0007669"/>
    <property type="project" value="UniProtKB-SubCell"/>
</dbReference>
<proteinExistence type="inferred from homology"/>
<dbReference type="RefSeq" id="WP_099253727.1">
    <property type="nucleotide sequence ID" value="NZ_NHOA01000001.1"/>
</dbReference>
<keyword evidence="4 9" id="KW-0812">Transmembrane</keyword>
<dbReference type="InterPro" id="IPR052157">
    <property type="entry name" value="BCAA_transport_permease"/>
</dbReference>
<dbReference type="EMBL" id="NHOA01000001">
    <property type="protein sequence ID" value="PHQ40601.1"/>
    <property type="molecule type" value="Genomic_DNA"/>
</dbReference>
<evidence type="ECO:0000256" key="3">
    <source>
        <dbReference type="ARBA" id="ARBA00022475"/>
    </source>
</evidence>
<feature type="transmembrane region" description="Helical" evidence="9">
    <location>
        <begin position="51"/>
        <end position="79"/>
    </location>
</feature>
<feature type="transmembrane region" description="Helical" evidence="9">
    <location>
        <begin position="150"/>
        <end position="167"/>
    </location>
</feature>
<organism evidence="10 11">
    <name type="scientific">Halorubrum persicum</name>
    <dbReference type="NCBI Taxonomy" id="1383844"/>
    <lineage>
        <taxon>Archaea</taxon>
        <taxon>Methanobacteriati</taxon>
        <taxon>Methanobacteriota</taxon>
        <taxon>Stenosarchaea group</taxon>
        <taxon>Halobacteria</taxon>
        <taxon>Halobacteriales</taxon>
        <taxon>Haloferacaceae</taxon>
        <taxon>Halorubrum</taxon>
    </lineage>
</organism>
<keyword evidence="11" id="KW-1185">Reference proteome</keyword>
<evidence type="ECO:0000256" key="2">
    <source>
        <dbReference type="ARBA" id="ARBA00022448"/>
    </source>
</evidence>
<evidence type="ECO:0000256" key="9">
    <source>
        <dbReference type="SAM" id="Phobius"/>
    </source>
</evidence>
<comment type="similarity">
    <text evidence="8">Belongs to the binding-protein-dependent transport system permease family. LivHM subfamily.</text>
</comment>
<evidence type="ECO:0008006" key="12">
    <source>
        <dbReference type="Google" id="ProtNLM"/>
    </source>
</evidence>
<keyword evidence="6 9" id="KW-1133">Transmembrane helix</keyword>
<feature type="transmembrane region" description="Helical" evidence="9">
    <location>
        <begin position="228"/>
        <end position="259"/>
    </location>
</feature>
<feature type="transmembrane region" description="Helical" evidence="9">
    <location>
        <begin position="271"/>
        <end position="288"/>
    </location>
</feature>
<dbReference type="GO" id="GO:0022857">
    <property type="term" value="F:transmembrane transporter activity"/>
    <property type="evidence" value="ECO:0007669"/>
    <property type="project" value="InterPro"/>
</dbReference>
<dbReference type="Proteomes" id="UP000222824">
    <property type="component" value="Unassembled WGS sequence"/>
</dbReference>
<dbReference type="OrthoDB" id="31233at2157"/>
<evidence type="ECO:0000313" key="11">
    <source>
        <dbReference type="Proteomes" id="UP000222824"/>
    </source>
</evidence>
<comment type="subcellular location">
    <subcellularLocation>
        <location evidence="1">Cell membrane</location>
        <topology evidence="1">Multi-pass membrane protein</topology>
    </subcellularLocation>
</comment>
<keyword evidence="2" id="KW-0813">Transport</keyword>
<gene>
    <name evidence="10" type="ORF">DJ69_00025</name>
</gene>
<evidence type="ECO:0000256" key="8">
    <source>
        <dbReference type="ARBA" id="ARBA00037998"/>
    </source>
</evidence>
<dbReference type="InterPro" id="IPR001851">
    <property type="entry name" value="ABC_transp_permease"/>
</dbReference>
<evidence type="ECO:0000256" key="6">
    <source>
        <dbReference type="ARBA" id="ARBA00022989"/>
    </source>
</evidence>
<protein>
    <recommendedName>
        <fullName evidence="12">Branched-chain amino acid ABC transporter permease</fullName>
    </recommendedName>
</protein>
<name>A0A2G1WNN8_9EURY</name>
<dbReference type="GO" id="GO:0006865">
    <property type="term" value="P:amino acid transport"/>
    <property type="evidence" value="ECO:0007669"/>
    <property type="project" value="UniProtKB-KW"/>
</dbReference>
<accession>A0A2G1WNN8</accession>
<evidence type="ECO:0000256" key="7">
    <source>
        <dbReference type="ARBA" id="ARBA00023136"/>
    </source>
</evidence>
<dbReference type="PANTHER" id="PTHR11795:SF445">
    <property type="entry name" value="AMINO ACID ABC TRANSPORTER PERMEASE PROTEIN"/>
    <property type="match status" value="1"/>
</dbReference>